<feature type="chain" id="PRO_5045061797" description="Secreted protein" evidence="1">
    <location>
        <begin position="20"/>
        <end position="75"/>
    </location>
</feature>
<reference evidence="3" key="1">
    <citation type="journal article" date="2019" name="Int. J. Syst. Evol. Microbiol.">
        <title>The Global Catalogue of Microorganisms (GCM) 10K type strain sequencing project: providing services to taxonomists for standard genome sequencing and annotation.</title>
        <authorList>
            <consortium name="The Broad Institute Genomics Platform"/>
            <consortium name="The Broad Institute Genome Sequencing Center for Infectious Disease"/>
            <person name="Wu L."/>
            <person name="Ma J."/>
        </authorList>
    </citation>
    <scope>NUCLEOTIDE SEQUENCE [LARGE SCALE GENOMIC DNA]</scope>
    <source>
        <strain evidence="3">KCTC 52366</strain>
    </source>
</reference>
<gene>
    <name evidence="2" type="ORF">ACFOGP_07685</name>
</gene>
<dbReference type="RefSeq" id="WP_275633378.1">
    <property type="nucleotide sequence ID" value="NZ_JARGYD010000005.1"/>
</dbReference>
<evidence type="ECO:0000313" key="3">
    <source>
        <dbReference type="Proteomes" id="UP001595632"/>
    </source>
</evidence>
<proteinExistence type="predicted"/>
<dbReference type="Proteomes" id="UP001595632">
    <property type="component" value="Unassembled WGS sequence"/>
</dbReference>
<dbReference type="EMBL" id="JBHRTB010000010">
    <property type="protein sequence ID" value="MFC3142585.1"/>
    <property type="molecule type" value="Genomic_DNA"/>
</dbReference>
<evidence type="ECO:0008006" key="4">
    <source>
        <dbReference type="Google" id="ProtNLM"/>
    </source>
</evidence>
<feature type="signal peptide" evidence="1">
    <location>
        <begin position="1"/>
        <end position="19"/>
    </location>
</feature>
<comment type="caution">
    <text evidence="2">The sequence shown here is derived from an EMBL/GenBank/DDBJ whole genome shotgun (WGS) entry which is preliminary data.</text>
</comment>
<evidence type="ECO:0000256" key="1">
    <source>
        <dbReference type="SAM" id="SignalP"/>
    </source>
</evidence>
<keyword evidence="3" id="KW-1185">Reference proteome</keyword>
<evidence type="ECO:0000313" key="2">
    <source>
        <dbReference type="EMBL" id="MFC3142585.1"/>
    </source>
</evidence>
<organism evidence="2 3">
    <name type="scientific">Psychromarinibacter halotolerans</name>
    <dbReference type="NCBI Taxonomy" id="1775175"/>
    <lineage>
        <taxon>Bacteria</taxon>
        <taxon>Pseudomonadati</taxon>
        <taxon>Pseudomonadota</taxon>
        <taxon>Alphaproteobacteria</taxon>
        <taxon>Rhodobacterales</taxon>
        <taxon>Paracoccaceae</taxon>
        <taxon>Psychromarinibacter</taxon>
    </lineage>
</organism>
<keyword evidence="1" id="KW-0732">Signal</keyword>
<sequence length="75" mass="7907">MKTFLAAVVALTAASPVLANDQLAESLGVEPGQYTLEQLVALKGAQDESGNEARVNLNNIAEQSTRSVQNPIVIK</sequence>
<name>A0ABV7GR35_9RHOB</name>
<protein>
    <recommendedName>
        <fullName evidence="4">Secreted protein</fullName>
    </recommendedName>
</protein>
<accession>A0ABV7GR35</accession>